<name>A0A3N4YJ12_9MICO</name>
<feature type="region of interest" description="Disordered" evidence="1">
    <location>
        <begin position="35"/>
        <end position="62"/>
    </location>
</feature>
<evidence type="ECO:0000313" key="3">
    <source>
        <dbReference type="Proteomes" id="UP000280501"/>
    </source>
</evidence>
<sequence length="62" mass="7319">MGGEEKYWYNTKTGEVEKGHRSSWTHLMGPYATREEAEQALSRARSRDDAWEDDDAAWRDKR</sequence>
<dbReference type="RefSeq" id="WP_123813886.1">
    <property type="nucleotide sequence ID" value="NZ_RKQZ01000001.1"/>
</dbReference>
<dbReference type="AlphaFoldDB" id="A0A3N4YJ12"/>
<organism evidence="2 3">
    <name type="scientific">Myceligenerans xiligouense</name>
    <dbReference type="NCBI Taxonomy" id="253184"/>
    <lineage>
        <taxon>Bacteria</taxon>
        <taxon>Bacillati</taxon>
        <taxon>Actinomycetota</taxon>
        <taxon>Actinomycetes</taxon>
        <taxon>Micrococcales</taxon>
        <taxon>Promicromonosporaceae</taxon>
        <taxon>Myceligenerans</taxon>
    </lineage>
</organism>
<gene>
    <name evidence="2" type="ORF">EDD34_1367</name>
</gene>
<accession>A0A3N4YJ12</accession>
<proteinExistence type="predicted"/>
<reference evidence="2 3" key="1">
    <citation type="submission" date="2018-11" db="EMBL/GenBank/DDBJ databases">
        <title>Sequencing the genomes of 1000 actinobacteria strains.</title>
        <authorList>
            <person name="Klenk H.-P."/>
        </authorList>
    </citation>
    <scope>NUCLEOTIDE SEQUENCE [LARGE SCALE GENOMIC DNA]</scope>
    <source>
        <strain evidence="2 3">DSM 15700</strain>
    </source>
</reference>
<keyword evidence="3" id="KW-1185">Reference proteome</keyword>
<evidence type="ECO:0000313" key="2">
    <source>
        <dbReference type="EMBL" id="RPF20763.1"/>
    </source>
</evidence>
<dbReference type="OrthoDB" id="3268477at2"/>
<dbReference type="EMBL" id="RKQZ01000001">
    <property type="protein sequence ID" value="RPF20763.1"/>
    <property type="molecule type" value="Genomic_DNA"/>
</dbReference>
<comment type="caution">
    <text evidence="2">The sequence shown here is derived from an EMBL/GenBank/DDBJ whole genome shotgun (WGS) entry which is preliminary data.</text>
</comment>
<protein>
    <submittedName>
        <fullName evidence="2">Sporulation related protein</fullName>
    </submittedName>
</protein>
<dbReference type="Proteomes" id="UP000280501">
    <property type="component" value="Unassembled WGS sequence"/>
</dbReference>
<evidence type="ECO:0000256" key="1">
    <source>
        <dbReference type="SAM" id="MobiDB-lite"/>
    </source>
</evidence>